<evidence type="ECO:0000313" key="2">
    <source>
        <dbReference type="Proteomes" id="UP000657918"/>
    </source>
</evidence>
<evidence type="ECO:0000313" key="1">
    <source>
        <dbReference type="EMBL" id="KAF9674585.1"/>
    </source>
</evidence>
<protein>
    <submittedName>
        <fullName evidence="1">Uncharacterized protein</fullName>
    </submittedName>
</protein>
<proteinExistence type="predicted"/>
<gene>
    <name evidence="1" type="ORF">SADUNF_Sadunf10G0142300</name>
</gene>
<name>A0A835MR43_9ROSI</name>
<keyword evidence="2" id="KW-1185">Reference proteome</keyword>
<reference evidence="1 2" key="1">
    <citation type="submission" date="2020-10" db="EMBL/GenBank/DDBJ databases">
        <title>Plant Genome Project.</title>
        <authorList>
            <person name="Zhang R.-G."/>
        </authorList>
    </citation>
    <scope>NUCLEOTIDE SEQUENCE [LARGE SCALE GENOMIC DNA]</scope>
    <source>
        <strain evidence="1">FAFU-HL-1</strain>
        <tissue evidence="1">Leaf</tissue>
    </source>
</reference>
<accession>A0A835MR43</accession>
<dbReference type="AlphaFoldDB" id="A0A835MR43"/>
<dbReference type="EMBL" id="JADGMS010000010">
    <property type="protein sequence ID" value="KAF9674585.1"/>
    <property type="molecule type" value="Genomic_DNA"/>
</dbReference>
<comment type="caution">
    <text evidence="1">The sequence shown here is derived from an EMBL/GenBank/DDBJ whole genome shotgun (WGS) entry which is preliminary data.</text>
</comment>
<organism evidence="1 2">
    <name type="scientific">Salix dunnii</name>
    <dbReference type="NCBI Taxonomy" id="1413687"/>
    <lineage>
        <taxon>Eukaryota</taxon>
        <taxon>Viridiplantae</taxon>
        <taxon>Streptophyta</taxon>
        <taxon>Embryophyta</taxon>
        <taxon>Tracheophyta</taxon>
        <taxon>Spermatophyta</taxon>
        <taxon>Magnoliopsida</taxon>
        <taxon>eudicotyledons</taxon>
        <taxon>Gunneridae</taxon>
        <taxon>Pentapetalae</taxon>
        <taxon>rosids</taxon>
        <taxon>fabids</taxon>
        <taxon>Malpighiales</taxon>
        <taxon>Salicaceae</taxon>
        <taxon>Saliceae</taxon>
        <taxon>Salix</taxon>
    </lineage>
</organism>
<dbReference type="Proteomes" id="UP000657918">
    <property type="component" value="Unassembled WGS sequence"/>
</dbReference>
<sequence length="121" mass="13661">MESWNLLFFSSDIEFSRLGLLQQSVLYCSARFMFRKAGDVGIQDRFSSVNYFDKFVVHTDMQLLRGDLIVPPNGDLAWSEVPCPIAEPARVGSLLSEMHYFSSSKWTLASGSTACSYPARY</sequence>